<protein>
    <submittedName>
        <fullName evidence="2">Uncharacterized protein</fullName>
    </submittedName>
</protein>
<feature type="compositionally biased region" description="Basic residues" evidence="1">
    <location>
        <begin position="17"/>
        <end position="26"/>
    </location>
</feature>
<evidence type="ECO:0000313" key="3">
    <source>
        <dbReference type="Proteomes" id="UP000693970"/>
    </source>
</evidence>
<dbReference type="Proteomes" id="UP000693970">
    <property type="component" value="Unassembled WGS sequence"/>
</dbReference>
<reference evidence="2" key="2">
    <citation type="submission" date="2021-04" db="EMBL/GenBank/DDBJ databases">
        <authorList>
            <person name="Podell S."/>
        </authorList>
    </citation>
    <scope>NUCLEOTIDE SEQUENCE</scope>
    <source>
        <strain evidence="2">Hildebrandi</strain>
    </source>
</reference>
<dbReference type="AlphaFoldDB" id="A0A9K3K5S9"/>
<feature type="compositionally biased region" description="Polar residues" evidence="1">
    <location>
        <begin position="1"/>
        <end position="16"/>
    </location>
</feature>
<name>A0A9K3K5S9_9STRA</name>
<evidence type="ECO:0000313" key="2">
    <source>
        <dbReference type="EMBL" id="KAG7337507.1"/>
    </source>
</evidence>
<evidence type="ECO:0000256" key="1">
    <source>
        <dbReference type="SAM" id="MobiDB-lite"/>
    </source>
</evidence>
<gene>
    <name evidence="2" type="ORF">IV203_017618</name>
</gene>
<comment type="caution">
    <text evidence="2">The sequence shown here is derived from an EMBL/GenBank/DDBJ whole genome shotgun (WGS) entry which is preliminary data.</text>
</comment>
<organism evidence="2 3">
    <name type="scientific">Nitzschia inconspicua</name>
    <dbReference type="NCBI Taxonomy" id="303405"/>
    <lineage>
        <taxon>Eukaryota</taxon>
        <taxon>Sar</taxon>
        <taxon>Stramenopiles</taxon>
        <taxon>Ochrophyta</taxon>
        <taxon>Bacillariophyta</taxon>
        <taxon>Bacillariophyceae</taxon>
        <taxon>Bacillariophycidae</taxon>
        <taxon>Bacillariales</taxon>
        <taxon>Bacillariaceae</taxon>
        <taxon>Nitzschia</taxon>
    </lineage>
</organism>
<sequence length="94" mass="10544">MEVHPQDQNQANARTCSRQKIKRRHQVSGLPKPQPRPAPLLGGVKRSSHGWTITSIEKEADLDFLKKKKKPLPIIGGSVTRHTSTDSWKETPLS</sequence>
<feature type="region of interest" description="Disordered" evidence="1">
    <location>
        <begin position="74"/>
        <end position="94"/>
    </location>
</feature>
<dbReference type="EMBL" id="JAGRRH010000082">
    <property type="protein sequence ID" value="KAG7337507.1"/>
    <property type="molecule type" value="Genomic_DNA"/>
</dbReference>
<feature type="region of interest" description="Disordered" evidence="1">
    <location>
        <begin position="1"/>
        <end position="46"/>
    </location>
</feature>
<proteinExistence type="predicted"/>
<keyword evidence="3" id="KW-1185">Reference proteome</keyword>
<accession>A0A9K3K5S9</accession>
<reference evidence="2" key="1">
    <citation type="journal article" date="2021" name="Sci. Rep.">
        <title>Diploid genomic architecture of Nitzschia inconspicua, an elite biomass production diatom.</title>
        <authorList>
            <person name="Oliver A."/>
            <person name="Podell S."/>
            <person name="Pinowska A."/>
            <person name="Traller J.C."/>
            <person name="Smith S.R."/>
            <person name="McClure R."/>
            <person name="Beliaev A."/>
            <person name="Bohutskyi P."/>
            <person name="Hill E.A."/>
            <person name="Rabines A."/>
            <person name="Zheng H."/>
            <person name="Allen L.Z."/>
            <person name="Kuo A."/>
            <person name="Grigoriev I.V."/>
            <person name="Allen A.E."/>
            <person name="Hazlebeck D."/>
            <person name="Allen E.E."/>
        </authorList>
    </citation>
    <scope>NUCLEOTIDE SEQUENCE</scope>
    <source>
        <strain evidence="2">Hildebrandi</strain>
    </source>
</reference>
<feature type="compositionally biased region" description="Basic and acidic residues" evidence="1">
    <location>
        <begin position="83"/>
        <end position="94"/>
    </location>
</feature>